<comment type="caution">
    <text evidence="6">The sequence shown here is derived from an EMBL/GenBank/DDBJ whole genome shotgun (WGS) entry which is preliminary data.</text>
</comment>
<evidence type="ECO:0000256" key="4">
    <source>
        <dbReference type="PROSITE-ProRule" id="PRU00236"/>
    </source>
</evidence>
<evidence type="ECO:0000256" key="2">
    <source>
        <dbReference type="ARBA" id="ARBA00023027"/>
    </source>
</evidence>
<dbReference type="EMBL" id="FOFP01000015">
    <property type="protein sequence ID" value="SER09241.1"/>
    <property type="molecule type" value="Genomic_DNA"/>
</dbReference>
<comment type="function">
    <text evidence="3">NAD-dependent lysine deacetylase and desuccinylase that specifically removes acetyl and succinyl groups on target proteins. Modulates the activities of several proteins which are inactive in their acylated form.</text>
</comment>
<dbReference type="Proteomes" id="UP000198512">
    <property type="component" value="Unassembled WGS sequence"/>
</dbReference>
<keyword evidence="3 4" id="KW-0479">Metal-binding</keyword>
<evidence type="ECO:0000313" key="6">
    <source>
        <dbReference type="EMBL" id="SER09241.1"/>
    </source>
</evidence>
<dbReference type="InterPro" id="IPR029035">
    <property type="entry name" value="DHS-like_NAD/FAD-binding_dom"/>
</dbReference>
<comment type="caution">
    <text evidence="3">Lacks conserved residue(s) required for the propagation of feature annotation.</text>
</comment>
<feature type="binding site" evidence="3">
    <location>
        <begin position="263"/>
        <end position="265"/>
    </location>
    <ligand>
        <name>NAD(+)</name>
        <dbReference type="ChEBI" id="CHEBI:57540"/>
    </ligand>
</feature>
<feature type="binding site" evidence="3">
    <location>
        <position position="281"/>
    </location>
    <ligand>
        <name>NAD(+)</name>
        <dbReference type="ChEBI" id="CHEBI:57540"/>
    </ligand>
</feature>
<evidence type="ECO:0000259" key="5">
    <source>
        <dbReference type="PROSITE" id="PS50305"/>
    </source>
</evidence>
<organism evidence="6 7">
    <name type="scientific">Pseudomonas cuatrocienegasensis</name>
    <dbReference type="NCBI Taxonomy" id="543360"/>
    <lineage>
        <taxon>Bacteria</taxon>
        <taxon>Pseudomonadati</taxon>
        <taxon>Pseudomonadota</taxon>
        <taxon>Gammaproteobacteria</taxon>
        <taxon>Pseudomonadales</taxon>
        <taxon>Pseudomonadaceae</taxon>
        <taxon>Pseudomonas</taxon>
    </lineage>
</organism>
<dbReference type="EC" id="2.3.1.286" evidence="3"/>
<comment type="domain">
    <text evidence="3">2 residues (Tyr-109 and Arg-112) present in a large hydrophobic pocket are probably involved in substrate specificity. They are important for desuccinylation activity, but dispensable for deacetylation activity.</text>
</comment>
<dbReference type="InterPro" id="IPR027546">
    <property type="entry name" value="Sirtuin_class_III"/>
</dbReference>
<keyword evidence="2 3" id="KW-0520">NAD</keyword>
<proteinExistence type="inferred from homology"/>
<comment type="catalytic activity">
    <reaction evidence="3">
        <text>N(6)-succinyl-L-lysyl-[protein] + NAD(+) + H2O = 2''-O-succinyl-ADP-D-ribose + nicotinamide + L-lysyl-[protein]</text>
        <dbReference type="Rhea" id="RHEA:47668"/>
        <dbReference type="Rhea" id="RHEA-COMP:9752"/>
        <dbReference type="Rhea" id="RHEA-COMP:11877"/>
        <dbReference type="ChEBI" id="CHEBI:15377"/>
        <dbReference type="ChEBI" id="CHEBI:17154"/>
        <dbReference type="ChEBI" id="CHEBI:29969"/>
        <dbReference type="ChEBI" id="CHEBI:57540"/>
        <dbReference type="ChEBI" id="CHEBI:87830"/>
        <dbReference type="ChEBI" id="CHEBI:87832"/>
    </reaction>
</comment>
<dbReference type="HAMAP" id="MF_01121">
    <property type="entry name" value="Sirtuin_ClassIII"/>
    <property type="match status" value="1"/>
</dbReference>
<feature type="binding site" evidence="3 4">
    <location>
        <position position="172"/>
    </location>
    <ligand>
        <name>Zn(2+)</name>
        <dbReference type="ChEBI" id="CHEBI:29105"/>
    </ligand>
</feature>
<dbReference type="PROSITE" id="PS50305">
    <property type="entry name" value="SIRTUIN"/>
    <property type="match status" value="1"/>
</dbReference>
<keyword evidence="3" id="KW-0963">Cytoplasm</keyword>
<dbReference type="InterPro" id="IPR026590">
    <property type="entry name" value="Ssirtuin_cat_dom"/>
</dbReference>
<keyword evidence="7" id="KW-1185">Reference proteome</keyword>
<name>A0ABY1BL66_9PSED</name>
<comment type="cofactor">
    <cofactor evidence="3">
        <name>Zn(2+)</name>
        <dbReference type="ChEBI" id="CHEBI:29105"/>
    </cofactor>
    <text evidence="3">Binds 1 zinc ion per subunit.</text>
</comment>
<dbReference type="SUPFAM" id="SSF52467">
    <property type="entry name" value="DHS-like NAD/FAD-binding domain"/>
    <property type="match status" value="1"/>
</dbReference>
<dbReference type="Pfam" id="PF02146">
    <property type="entry name" value="SIR2"/>
    <property type="match status" value="1"/>
</dbReference>
<gene>
    <name evidence="3" type="primary">cobB</name>
    <name evidence="6" type="ORF">SAMN05216600_1153</name>
</gene>
<feature type="binding site" evidence="3 4">
    <location>
        <position position="169"/>
    </location>
    <ligand>
        <name>Zn(2+)</name>
        <dbReference type="ChEBI" id="CHEBI:29105"/>
    </ligand>
</feature>
<feature type="binding site" evidence="3">
    <location>
        <begin position="237"/>
        <end position="239"/>
    </location>
    <ligand>
        <name>NAD(+)</name>
        <dbReference type="ChEBI" id="CHEBI:57540"/>
    </ligand>
</feature>
<feature type="binding site" evidence="3 4">
    <location>
        <position position="200"/>
    </location>
    <ligand>
        <name>Zn(2+)</name>
        <dbReference type="ChEBI" id="CHEBI:29105"/>
    </ligand>
</feature>
<feature type="binding site" evidence="3">
    <location>
        <position position="109"/>
    </location>
    <ligand>
        <name>substrate</name>
    </ligand>
</feature>
<feature type="binding site" evidence="3">
    <location>
        <begin position="143"/>
        <end position="146"/>
    </location>
    <ligand>
        <name>NAD(+)</name>
        <dbReference type="ChEBI" id="CHEBI:57540"/>
    </ligand>
</feature>
<feature type="binding site" evidence="3 4">
    <location>
        <position position="197"/>
    </location>
    <ligand>
        <name>Zn(2+)</name>
        <dbReference type="ChEBI" id="CHEBI:29105"/>
    </ligand>
</feature>
<comment type="subcellular location">
    <subcellularLocation>
        <location evidence="3">Cytoplasm</location>
    </subcellularLocation>
</comment>
<dbReference type="Gene3D" id="3.30.1600.10">
    <property type="entry name" value="SIR2/SIRT2 'Small Domain"/>
    <property type="match status" value="1"/>
</dbReference>
<feature type="domain" description="Deacetylase sirtuin-type" evidence="5">
    <location>
        <begin position="39"/>
        <end position="294"/>
    </location>
</feature>
<feature type="binding site" evidence="3">
    <location>
        <position position="112"/>
    </location>
    <ligand>
        <name>substrate</name>
    </ligand>
</feature>
<evidence type="ECO:0000256" key="1">
    <source>
        <dbReference type="ARBA" id="ARBA00022679"/>
    </source>
</evidence>
<evidence type="ECO:0000313" key="7">
    <source>
        <dbReference type="Proteomes" id="UP000198512"/>
    </source>
</evidence>
<dbReference type="PANTHER" id="PTHR11085">
    <property type="entry name" value="NAD-DEPENDENT PROTEIN DEACYLASE SIRTUIN-5, MITOCHONDRIAL-RELATED"/>
    <property type="match status" value="1"/>
</dbReference>
<accession>A0ABY1BL66</accession>
<reference evidence="6 7" key="1">
    <citation type="submission" date="2016-10" db="EMBL/GenBank/DDBJ databases">
        <authorList>
            <person name="Varghese N."/>
            <person name="Submissions S."/>
        </authorList>
    </citation>
    <scope>NUCLEOTIDE SEQUENCE [LARGE SCALE GENOMIC DNA]</scope>
    <source>
        <strain evidence="6 7">CIP 109853</strain>
    </source>
</reference>
<dbReference type="InterPro" id="IPR050134">
    <property type="entry name" value="NAD-dep_sirtuin_deacylases"/>
</dbReference>
<dbReference type="CDD" id="cd01412">
    <property type="entry name" value="SIRT5_Af1_CobB"/>
    <property type="match status" value="1"/>
</dbReference>
<evidence type="ECO:0000256" key="3">
    <source>
        <dbReference type="HAMAP-Rule" id="MF_01121"/>
    </source>
</evidence>
<dbReference type="InterPro" id="IPR003000">
    <property type="entry name" value="Sirtuin"/>
</dbReference>
<protein>
    <recommendedName>
        <fullName evidence="3">NAD-dependent protein deacylase</fullName>
        <ecNumber evidence="3">2.3.1.286</ecNumber>
    </recommendedName>
    <alternativeName>
        <fullName evidence="3">Regulatory protein SIR2 homolog</fullName>
    </alternativeName>
</protein>
<comment type="catalytic activity">
    <reaction evidence="3">
        <text>N(6)-acetyl-L-lysyl-[protein] + NAD(+) + H2O = 2''-O-acetyl-ADP-D-ribose + nicotinamide + L-lysyl-[protein]</text>
        <dbReference type="Rhea" id="RHEA:43636"/>
        <dbReference type="Rhea" id="RHEA-COMP:9752"/>
        <dbReference type="Rhea" id="RHEA-COMP:10731"/>
        <dbReference type="ChEBI" id="CHEBI:15377"/>
        <dbReference type="ChEBI" id="CHEBI:17154"/>
        <dbReference type="ChEBI" id="CHEBI:29969"/>
        <dbReference type="ChEBI" id="CHEBI:57540"/>
        <dbReference type="ChEBI" id="CHEBI:61930"/>
        <dbReference type="ChEBI" id="CHEBI:83767"/>
        <dbReference type="EC" id="2.3.1.286"/>
    </reaction>
</comment>
<keyword evidence="1" id="KW-0808">Transferase</keyword>
<dbReference type="NCBIfam" id="NF001753">
    <property type="entry name" value="PRK00481.1-3"/>
    <property type="match status" value="1"/>
</dbReference>
<dbReference type="PANTHER" id="PTHR11085:SF10">
    <property type="entry name" value="NAD-DEPENDENT PROTEIN DEACYLASE SIRTUIN-5, MITOCHONDRIAL-RELATED"/>
    <property type="match status" value="1"/>
</dbReference>
<comment type="similarity">
    <text evidence="3">Belongs to the sirtuin family. Class III subfamily.</text>
</comment>
<sequence length="294" mass="31745">MLGARSVLVSDCQVEPRSSLGLIRLAPRAGRGVGRQKGAMDFTNFDPELITTLQGAQKITVLTGAGVSAESGIPTFRDALTGLWANFDAEKLATPEAFRRDPALVWGWYEWRRAQVLAAVPNAAHVAISELARRVPQLTLFTQNVDDLHERAGSTEVQHLHGSLHHPRCFECASPFSLVDSTFEMPAEDGRLSPPQCQTCAGKIRPGVVWFNELLPQGMLDRAFKSTSSSDLLIVVGTSGNVHPAARLPKEASRAGCKVIQINPEKTALDSVCTWNVRGKAGVALPALVNCAFL</sequence>
<feature type="active site" description="Proton acceptor" evidence="3 4">
    <location>
        <position position="161"/>
    </location>
</feature>
<keyword evidence="3 4" id="KW-0862">Zinc</keyword>
<dbReference type="InterPro" id="IPR026591">
    <property type="entry name" value="Sirtuin_cat_small_dom_sf"/>
</dbReference>
<dbReference type="Gene3D" id="3.40.50.1220">
    <property type="entry name" value="TPP-binding domain"/>
    <property type="match status" value="1"/>
</dbReference>